<keyword evidence="1" id="KW-1133">Transmembrane helix</keyword>
<dbReference type="Proteomes" id="UP000297540">
    <property type="component" value="Unassembled WGS sequence"/>
</dbReference>
<dbReference type="OrthoDB" id="9856863at2"/>
<evidence type="ECO:0000313" key="2">
    <source>
        <dbReference type="EMBL" id="TFF34663.1"/>
    </source>
</evidence>
<dbReference type="PROSITE" id="PS51257">
    <property type="entry name" value="PROKAR_LIPOPROTEIN"/>
    <property type="match status" value="1"/>
</dbReference>
<dbReference type="RefSeq" id="WP_133234577.1">
    <property type="nucleotide sequence ID" value="NZ_SOZE01000028.1"/>
</dbReference>
<accession>A0A4Y8S6M1</accession>
<protein>
    <submittedName>
        <fullName evidence="2">Uncharacterized protein</fullName>
    </submittedName>
</protein>
<gene>
    <name evidence="2" type="ORF">E2R66_21410</name>
</gene>
<dbReference type="AlphaFoldDB" id="A0A4Y8S6M1"/>
<evidence type="ECO:0000313" key="3">
    <source>
        <dbReference type="Proteomes" id="UP000297540"/>
    </source>
</evidence>
<dbReference type="EMBL" id="SOZE01000028">
    <property type="protein sequence ID" value="TFF34663.1"/>
    <property type="molecule type" value="Genomic_DNA"/>
</dbReference>
<name>A0A4Y8S6M1_9SPHI</name>
<keyword evidence="1" id="KW-0812">Transmembrane</keyword>
<comment type="caution">
    <text evidence="2">The sequence shown here is derived from an EMBL/GenBank/DDBJ whole genome shotgun (WGS) entry which is preliminary data.</text>
</comment>
<keyword evidence="1" id="KW-0472">Membrane</keyword>
<sequence length="127" mass="15074">MPPYYSKEDEKVLWYIYPSIIIVILVACYFCTQYNDKQVESRLTKEGITVYCRIDSVYEWSNSKRTEYHVVVDYTRLGNNQRLDLEVDYKDFISGKYSDTLILKRLPNNDAPSYMKVSGFRGYRVGY</sequence>
<proteinExistence type="predicted"/>
<keyword evidence="3" id="KW-1185">Reference proteome</keyword>
<reference evidence="2 3" key="1">
    <citation type="journal article" date="2017" name="Int. J. Syst. Evol. Microbiol.">
        <title>Mucilaginibacterpsychrotolerans sp. nov., isolated from peatlands.</title>
        <authorList>
            <person name="Deng Y."/>
            <person name="Shen L."/>
            <person name="Xu B."/>
            <person name="Liu Y."/>
            <person name="Gu Z."/>
            <person name="Liu H."/>
            <person name="Zhou Y."/>
        </authorList>
    </citation>
    <scope>NUCLEOTIDE SEQUENCE [LARGE SCALE GENOMIC DNA]</scope>
    <source>
        <strain evidence="2 3">NH7-4</strain>
    </source>
</reference>
<feature type="transmembrane region" description="Helical" evidence="1">
    <location>
        <begin position="12"/>
        <end position="32"/>
    </location>
</feature>
<organism evidence="2 3">
    <name type="scientific">Mucilaginibacter psychrotolerans</name>
    <dbReference type="NCBI Taxonomy" id="1524096"/>
    <lineage>
        <taxon>Bacteria</taxon>
        <taxon>Pseudomonadati</taxon>
        <taxon>Bacteroidota</taxon>
        <taxon>Sphingobacteriia</taxon>
        <taxon>Sphingobacteriales</taxon>
        <taxon>Sphingobacteriaceae</taxon>
        <taxon>Mucilaginibacter</taxon>
    </lineage>
</organism>
<evidence type="ECO:0000256" key="1">
    <source>
        <dbReference type="SAM" id="Phobius"/>
    </source>
</evidence>